<sequence length="357" mass="39888">MLLLIYRRGRGQVSSEPSRKLTIYDLAKLAKSSPSTVSAVLNGTWQRRRISRKLARRILDLAEREGYSTNMQARALRRDRSGILGMILPLYDNRYFSSIAQIFEAEARRRGIFTIVSCTNRDPDQEREAARMMLAYRVEHLICTGATNPDAIAEMCSAAGIASLNLDLPGTAAPSVISANREGARRLTDALLDRLEARKIDAARVLFIGGRAEDHNTRERIEGFRQARERRDLATKPTDIVPCDYAAEKAQAALEAYVGREGRLPAAMFVNSTISLEGIVRWLRLGGHDMNDIIMGCFDWDPLAAAFHPRLIMMRQDVSTMIARLFDWIDTPPEDPTMRLEVMPEIIGNSAAAPGRG</sequence>
<evidence type="ECO:0000256" key="1">
    <source>
        <dbReference type="ARBA" id="ARBA00023015"/>
    </source>
</evidence>
<evidence type="ECO:0000313" key="5">
    <source>
        <dbReference type="EMBL" id="KAA0020606.1"/>
    </source>
</evidence>
<evidence type="ECO:0000259" key="4">
    <source>
        <dbReference type="PROSITE" id="PS50932"/>
    </source>
</evidence>
<keyword evidence="1" id="KW-0805">Transcription regulation</keyword>
<evidence type="ECO:0000313" key="6">
    <source>
        <dbReference type="Proteomes" id="UP000466024"/>
    </source>
</evidence>
<dbReference type="SMART" id="SM00354">
    <property type="entry name" value="HTH_LACI"/>
    <property type="match status" value="1"/>
</dbReference>
<gene>
    <name evidence="5" type="ORF">F0A16_02085</name>
</gene>
<keyword evidence="3" id="KW-0804">Transcription</keyword>
<dbReference type="EMBL" id="VTPX01000001">
    <property type="protein sequence ID" value="KAA0020606.1"/>
    <property type="molecule type" value="Genomic_DNA"/>
</dbReference>
<comment type="caution">
    <text evidence="5">The sequence shown here is derived from an EMBL/GenBank/DDBJ whole genome shotgun (WGS) entry which is preliminary data.</text>
</comment>
<dbReference type="GO" id="GO:0003700">
    <property type="term" value="F:DNA-binding transcription factor activity"/>
    <property type="evidence" value="ECO:0007669"/>
    <property type="project" value="TreeGrafter"/>
</dbReference>
<dbReference type="InterPro" id="IPR000843">
    <property type="entry name" value="HTH_LacI"/>
</dbReference>
<dbReference type="PANTHER" id="PTHR30146">
    <property type="entry name" value="LACI-RELATED TRANSCRIPTIONAL REPRESSOR"/>
    <property type="match status" value="1"/>
</dbReference>
<protein>
    <submittedName>
        <fullName evidence="5">Substrate-binding domain-containing protein</fullName>
    </submittedName>
</protein>
<dbReference type="Pfam" id="PF13407">
    <property type="entry name" value="Peripla_BP_4"/>
    <property type="match status" value="1"/>
</dbReference>
<dbReference type="InterPro" id="IPR010982">
    <property type="entry name" value="Lambda_DNA-bd_dom_sf"/>
</dbReference>
<keyword evidence="6" id="KW-1185">Reference proteome</keyword>
<dbReference type="SUPFAM" id="SSF53822">
    <property type="entry name" value="Periplasmic binding protein-like I"/>
    <property type="match status" value="1"/>
</dbReference>
<keyword evidence="2" id="KW-0238">DNA-binding</keyword>
<dbReference type="Pfam" id="PF00356">
    <property type="entry name" value="LacI"/>
    <property type="match status" value="1"/>
</dbReference>
<dbReference type="InterPro" id="IPR028082">
    <property type="entry name" value="Peripla_BP_I"/>
</dbReference>
<proteinExistence type="predicted"/>
<dbReference type="InterPro" id="IPR025997">
    <property type="entry name" value="SBP_2_dom"/>
</dbReference>
<evidence type="ECO:0000256" key="3">
    <source>
        <dbReference type="ARBA" id="ARBA00023163"/>
    </source>
</evidence>
<dbReference type="SUPFAM" id="SSF47413">
    <property type="entry name" value="lambda repressor-like DNA-binding domains"/>
    <property type="match status" value="1"/>
</dbReference>
<dbReference type="GO" id="GO:0000976">
    <property type="term" value="F:transcription cis-regulatory region binding"/>
    <property type="evidence" value="ECO:0007669"/>
    <property type="project" value="TreeGrafter"/>
</dbReference>
<reference evidence="5 6" key="1">
    <citation type="submission" date="2019-08" db="EMBL/GenBank/DDBJ databases">
        <title>Bioinformatics analysis of the strain L3 and L5.</title>
        <authorList>
            <person name="Li X."/>
        </authorList>
    </citation>
    <scope>NUCLEOTIDE SEQUENCE [LARGE SCALE GENOMIC DNA]</scope>
    <source>
        <strain evidence="5 6">L3</strain>
    </source>
</reference>
<dbReference type="AlphaFoldDB" id="A0A640WIX9"/>
<evidence type="ECO:0000256" key="2">
    <source>
        <dbReference type="ARBA" id="ARBA00023125"/>
    </source>
</evidence>
<dbReference type="PANTHER" id="PTHR30146:SF109">
    <property type="entry name" value="HTH-TYPE TRANSCRIPTIONAL REGULATOR GALS"/>
    <property type="match status" value="1"/>
</dbReference>
<accession>A0A640WIX9</accession>
<organism evidence="5 6">
    <name type="scientific">Salinicola corii</name>
    <dbReference type="NCBI Taxonomy" id="2606937"/>
    <lineage>
        <taxon>Bacteria</taxon>
        <taxon>Pseudomonadati</taxon>
        <taxon>Pseudomonadota</taxon>
        <taxon>Gammaproteobacteria</taxon>
        <taxon>Oceanospirillales</taxon>
        <taxon>Halomonadaceae</taxon>
        <taxon>Salinicola</taxon>
    </lineage>
</organism>
<dbReference type="Gene3D" id="3.40.50.2300">
    <property type="match status" value="2"/>
</dbReference>
<dbReference type="GO" id="GO:0055085">
    <property type="term" value="P:transmembrane transport"/>
    <property type="evidence" value="ECO:0007669"/>
    <property type="project" value="UniProtKB-ARBA"/>
</dbReference>
<dbReference type="CDD" id="cd01392">
    <property type="entry name" value="HTH_LacI"/>
    <property type="match status" value="1"/>
</dbReference>
<dbReference type="Proteomes" id="UP000466024">
    <property type="component" value="Unassembled WGS sequence"/>
</dbReference>
<name>A0A640WIX9_9GAMM</name>
<dbReference type="PROSITE" id="PS50932">
    <property type="entry name" value="HTH_LACI_2"/>
    <property type="match status" value="1"/>
</dbReference>
<feature type="domain" description="HTH lacI-type" evidence="4">
    <location>
        <begin position="21"/>
        <end position="78"/>
    </location>
</feature>
<dbReference type="Gene3D" id="1.10.260.40">
    <property type="entry name" value="lambda repressor-like DNA-binding domains"/>
    <property type="match status" value="1"/>
</dbReference>